<dbReference type="InterPro" id="IPR032623">
    <property type="entry name" value="FecR_N"/>
</dbReference>
<evidence type="ECO:0000313" key="4">
    <source>
        <dbReference type="Proteomes" id="UP000194161"/>
    </source>
</evidence>
<protein>
    <recommendedName>
        <fullName evidence="5">Iron dicitrate transport regulator FecR</fullName>
    </recommendedName>
</protein>
<dbReference type="Pfam" id="PF04773">
    <property type="entry name" value="FecR"/>
    <property type="match status" value="1"/>
</dbReference>
<organism evidence="3 4">
    <name type="scientific">Bordetella genomosp. 13</name>
    <dbReference type="NCBI Taxonomy" id="463040"/>
    <lineage>
        <taxon>Bacteria</taxon>
        <taxon>Pseudomonadati</taxon>
        <taxon>Pseudomonadota</taxon>
        <taxon>Betaproteobacteria</taxon>
        <taxon>Burkholderiales</taxon>
        <taxon>Alcaligenaceae</taxon>
        <taxon>Bordetella</taxon>
    </lineage>
</organism>
<dbReference type="PANTHER" id="PTHR30273">
    <property type="entry name" value="PERIPLASMIC SIGNAL SENSOR AND SIGMA FACTOR ACTIVATOR FECR-RELATED"/>
    <property type="match status" value="1"/>
</dbReference>
<sequence>MLRNLFAKRRARHDGLESQAHAWIRRLASGRVTEHDLRMLAQWCAQSPEHAGAFADARHQWQLAGQAAAMVKGHLPLSARRPASTPVHAGRRAWLGVAMGAGAAGVAAMVYPPLGLWPAVNEWGADYATATGEQRELALGQALVALNTQTRISVLKAADAGKGMELLSGEAAVDLRSDEPFTVLAAGGQSRSSGTGARFEVRKLDGQICVSCMNGTVTVQFGGRDLLLHANEQVFYDAGGLGRVLPVEARAVSAWREGMLVFRRTALRDVVAEINRYRPGRVVLLDDSKAGELLNGQFRINQLDHALVQISQAFNVKIREAGGLVLLT</sequence>
<dbReference type="KEGG" id="bgm:CAL15_02195"/>
<gene>
    <name evidence="3" type="ORF">CAL15_02195</name>
</gene>
<dbReference type="PIRSF" id="PIRSF018266">
    <property type="entry name" value="FecR"/>
    <property type="match status" value="1"/>
</dbReference>
<dbReference type="EMBL" id="CP021111">
    <property type="protein sequence ID" value="ARP93300.1"/>
    <property type="molecule type" value="Genomic_DNA"/>
</dbReference>
<evidence type="ECO:0000259" key="2">
    <source>
        <dbReference type="Pfam" id="PF16220"/>
    </source>
</evidence>
<dbReference type="RefSeq" id="WP_086077137.1">
    <property type="nucleotide sequence ID" value="NZ_CP021111.1"/>
</dbReference>
<dbReference type="AlphaFoldDB" id="A0A1W6Z854"/>
<dbReference type="GO" id="GO:0016989">
    <property type="term" value="F:sigma factor antagonist activity"/>
    <property type="evidence" value="ECO:0007669"/>
    <property type="project" value="TreeGrafter"/>
</dbReference>
<accession>A0A1W6Z854</accession>
<evidence type="ECO:0008006" key="5">
    <source>
        <dbReference type="Google" id="ProtNLM"/>
    </source>
</evidence>
<dbReference type="Pfam" id="PF16220">
    <property type="entry name" value="DUF4880"/>
    <property type="match status" value="1"/>
</dbReference>
<dbReference type="PANTHER" id="PTHR30273:SF2">
    <property type="entry name" value="PROTEIN FECR"/>
    <property type="match status" value="1"/>
</dbReference>
<evidence type="ECO:0000259" key="1">
    <source>
        <dbReference type="Pfam" id="PF04773"/>
    </source>
</evidence>
<dbReference type="InterPro" id="IPR006860">
    <property type="entry name" value="FecR"/>
</dbReference>
<name>A0A1W6Z854_9BORD</name>
<reference evidence="3 4" key="1">
    <citation type="submission" date="2017-05" db="EMBL/GenBank/DDBJ databases">
        <title>Complete and WGS of Bordetella genogroups.</title>
        <authorList>
            <person name="Spilker T."/>
            <person name="LiPuma J."/>
        </authorList>
    </citation>
    <scope>NUCLEOTIDE SEQUENCE [LARGE SCALE GENOMIC DNA]</scope>
    <source>
        <strain evidence="3 4">AU7206</strain>
    </source>
</reference>
<evidence type="ECO:0000313" key="3">
    <source>
        <dbReference type="EMBL" id="ARP93300.1"/>
    </source>
</evidence>
<feature type="domain" description="FecR protein" evidence="1">
    <location>
        <begin position="126"/>
        <end position="217"/>
    </location>
</feature>
<dbReference type="STRING" id="463040.CAL15_02195"/>
<dbReference type="OrthoDB" id="1100567at2"/>
<proteinExistence type="predicted"/>
<dbReference type="Proteomes" id="UP000194161">
    <property type="component" value="Chromosome"/>
</dbReference>
<keyword evidence="4" id="KW-1185">Reference proteome</keyword>
<dbReference type="InterPro" id="IPR012373">
    <property type="entry name" value="Ferrdict_sens_TM"/>
</dbReference>
<dbReference type="Gene3D" id="3.55.50.30">
    <property type="match status" value="1"/>
</dbReference>
<dbReference type="Gene3D" id="2.60.120.1440">
    <property type="match status" value="1"/>
</dbReference>
<feature type="domain" description="FecR N-terminal" evidence="2">
    <location>
        <begin position="19"/>
        <end position="58"/>
    </location>
</feature>